<accession>A0AAW3MTX8</accession>
<keyword evidence="1" id="KW-0812">Transmembrane</keyword>
<name>A0AAW3MTX8_9BURK</name>
<gene>
    <name evidence="2" type="ORF">WJ96_05690</name>
</gene>
<keyword evidence="3" id="KW-1185">Reference proteome</keyword>
<organism evidence="2 3">
    <name type="scientific">Burkholderia ubonensis</name>
    <dbReference type="NCBI Taxonomy" id="101571"/>
    <lineage>
        <taxon>Bacteria</taxon>
        <taxon>Pseudomonadati</taxon>
        <taxon>Pseudomonadota</taxon>
        <taxon>Betaproteobacteria</taxon>
        <taxon>Burkholderiales</taxon>
        <taxon>Burkholderiaceae</taxon>
        <taxon>Burkholderia</taxon>
        <taxon>Burkholderia cepacia complex</taxon>
    </lineage>
</organism>
<evidence type="ECO:0008006" key="4">
    <source>
        <dbReference type="Google" id="ProtNLM"/>
    </source>
</evidence>
<feature type="transmembrane region" description="Helical" evidence="1">
    <location>
        <begin position="52"/>
        <end position="71"/>
    </location>
</feature>
<reference evidence="2 3" key="1">
    <citation type="submission" date="2015-11" db="EMBL/GenBank/DDBJ databases">
        <title>Expanding the genomic diversity of Burkholderia species for the development of highly accurate diagnostics.</title>
        <authorList>
            <person name="Sahl J."/>
            <person name="Keim P."/>
            <person name="Wagner D."/>
        </authorList>
    </citation>
    <scope>NUCLEOTIDE SEQUENCE [LARGE SCALE GENOMIC DNA]</scope>
    <source>
        <strain evidence="2 3">MSMB1808WGS</strain>
    </source>
</reference>
<comment type="caution">
    <text evidence="2">The sequence shown here is derived from an EMBL/GenBank/DDBJ whole genome shotgun (WGS) entry which is preliminary data.</text>
</comment>
<evidence type="ECO:0000313" key="2">
    <source>
        <dbReference type="EMBL" id="KVP98062.1"/>
    </source>
</evidence>
<feature type="transmembrane region" description="Helical" evidence="1">
    <location>
        <begin position="163"/>
        <end position="185"/>
    </location>
</feature>
<dbReference type="EMBL" id="LPBJ01000047">
    <property type="protein sequence ID" value="KVP98062.1"/>
    <property type="molecule type" value="Genomic_DNA"/>
</dbReference>
<keyword evidence="1" id="KW-0472">Membrane</keyword>
<evidence type="ECO:0000256" key="1">
    <source>
        <dbReference type="SAM" id="Phobius"/>
    </source>
</evidence>
<keyword evidence="1" id="KW-1133">Transmembrane helix</keyword>
<dbReference type="Proteomes" id="UP000056453">
    <property type="component" value="Unassembled WGS sequence"/>
</dbReference>
<dbReference type="AlphaFoldDB" id="A0AAW3MTX8"/>
<protein>
    <recommendedName>
        <fullName evidence="4">ABC transmembrane type-1 domain-containing protein</fullName>
    </recommendedName>
</protein>
<proteinExistence type="predicted"/>
<evidence type="ECO:0000313" key="3">
    <source>
        <dbReference type="Proteomes" id="UP000056453"/>
    </source>
</evidence>
<feature type="transmembrane region" description="Helical" evidence="1">
    <location>
        <begin position="77"/>
        <end position="95"/>
    </location>
</feature>
<sequence length="192" mass="21669">MTAAKSTLSSMFPAVGAVDAAREFISEAVAQRIRDEACTKAQALIAAAHRQVLFNIMWQNGLLMLALIPVYFLRAPWPFYVAYACVAGYTLYSVIQSRELIQRLCRTRSVTQTLALEVREAIETELTQRQFIERKAVEWLGPDLKQLSEDVARKLKPDVMAAGFNMAFTLLMAFIAFRLFAIPLLEHQALMH</sequence>